<evidence type="ECO:0000256" key="1">
    <source>
        <dbReference type="SAM" id="MobiDB-lite"/>
    </source>
</evidence>
<organism evidence="3 4">
    <name type="scientific">Lucilia cuprina</name>
    <name type="common">Green bottle fly</name>
    <name type="synonym">Australian sheep blowfly</name>
    <dbReference type="NCBI Taxonomy" id="7375"/>
    <lineage>
        <taxon>Eukaryota</taxon>
        <taxon>Metazoa</taxon>
        <taxon>Ecdysozoa</taxon>
        <taxon>Arthropoda</taxon>
        <taxon>Hexapoda</taxon>
        <taxon>Insecta</taxon>
        <taxon>Pterygota</taxon>
        <taxon>Neoptera</taxon>
        <taxon>Endopterygota</taxon>
        <taxon>Diptera</taxon>
        <taxon>Brachycera</taxon>
        <taxon>Muscomorpha</taxon>
        <taxon>Oestroidea</taxon>
        <taxon>Calliphoridae</taxon>
        <taxon>Luciliinae</taxon>
        <taxon>Lucilia</taxon>
    </lineage>
</organism>
<dbReference type="EMBL" id="JRES01001542">
    <property type="protein sequence ID" value="KNC22144.1"/>
    <property type="molecule type" value="Genomic_DNA"/>
</dbReference>
<feature type="region of interest" description="Disordered" evidence="1">
    <location>
        <begin position="158"/>
        <end position="232"/>
    </location>
</feature>
<feature type="chain" id="PRO_5005535046" evidence="2">
    <location>
        <begin position="20"/>
        <end position="289"/>
    </location>
</feature>
<dbReference type="GO" id="GO:0030198">
    <property type="term" value="P:extracellular matrix organization"/>
    <property type="evidence" value="ECO:0007669"/>
    <property type="project" value="TreeGrafter"/>
</dbReference>
<dbReference type="InterPro" id="IPR008160">
    <property type="entry name" value="Collagen"/>
</dbReference>
<evidence type="ECO:0000313" key="4">
    <source>
        <dbReference type="Proteomes" id="UP000037069"/>
    </source>
</evidence>
<accession>A0A0L0BSD5</accession>
<dbReference type="Pfam" id="PF01391">
    <property type="entry name" value="Collagen"/>
    <property type="match status" value="2"/>
</dbReference>
<dbReference type="GO" id="GO:0031012">
    <property type="term" value="C:extracellular matrix"/>
    <property type="evidence" value="ECO:0007669"/>
    <property type="project" value="TreeGrafter"/>
</dbReference>
<comment type="caution">
    <text evidence="3">The sequence shown here is derived from an EMBL/GenBank/DDBJ whole genome shotgun (WGS) entry which is preliminary data.</text>
</comment>
<keyword evidence="2" id="KW-0732">Signal</keyword>
<reference evidence="3 4" key="1">
    <citation type="journal article" date="2015" name="Nat. Commun.">
        <title>Lucilia cuprina genome unlocks parasitic fly biology to underpin future interventions.</title>
        <authorList>
            <person name="Anstead C.A."/>
            <person name="Korhonen P.K."/>
            <person name="Young N.D."/>
            <person name="Hall R.S."/>
            <person name="Jex A.R."/>
            <person name="Murali S.C."/>
            <person name="Hughes D.S."/>
            <person name="Lee S.F."/>
            <person name="Perry T."/>
            <person name="Stroehlein A.J."/>
            <person name="Ansell B.R."/>
            <person name="Breugelmans B."/>
            <person name="Hofmann A."/>
            <person name="Qu J."/>
            <person name="Dugan S."/>
            <person name="Lee S.L."/>
            <person name="Chao H."/>
            <person name="Dinh H."/>
            <person name="Han Y."/>
            <person name="Doddapaneni H.V."/>
            <person name="Worley K.C."/>
            <person name="Muzny D.M."/>
            <person name="Ioannidis P."/>
            <person name="Waterhouse R.M."/>
            <person name="Zdobnov E.M."/>
            <person name="James P.J."/>
            <person name="Bagnall N.H."/>
            <person name="Kotze A.C."/>
            <person name="Gibbs R.A."/>
            <person name="Richards S."/>
            <person name="Batterham P."/>
            <person name="Gasser R.B."/>
        </authorList>
    </citation>
    <scope>NUCLEOTIDE SEQUENCE [LARGE SCALE GENOMIC DNA]</scope>
    <source>
        <strain evidence="3 4">LS</strain>
        <tissue evidence="3">Full body</tissue>
    </source>
</reference>
<proteinExistence type="predicted"/>
<gene>
    <name evidence="3" type="ORF">FF38_00692</name>
</gene>
<protein>
    <submittedName>
        <fullName evidence="3">Uncharacterized protein</fullName>
    </submittedName>
</protein>
<sequence>MKILYGFLILLGLSYYAQAVMKNCICEPGPTGDQGPNGDQGPKGFKGSQGNRGDTGPAGPTGPRGPRGERGARGADGGNRGPKGPRGPRGPNTPCPPECLAQPRTFVGRNIDSFEPHTIYKVTKEGEMQPIRKLQPTPALRLCCYAQAVLKTCYCEPGPVGPTGPKGNTGPRGDTGNKGNKGVQGPQGPTGPQGFKGEPGPQGPRGRSVGLRGHAGPRGPAGSCTPCPNRIKRSARSYEPNRLYMLTKERKLIAVDKIQPTAELLELVEHLKSTDKLRDYGDEDNVLNL</sequence>
<dbReference type="InterPro" id="IPR050149">
    <property type="entry name" value="Collagen_superfamily"/>
</dbReference>
<name>A0A0L0BSD5_LUCCU</name>
<dbReference type="Proteomes" id="UP000037069">
    <property type="component" value="Unassembled WGS sequence"/>
</dbReference>
<evidence type="ECO:0000256" key="2">
    <source>
        <dbReference type="SAM" id="SignalP"/>
    </source>
</evidence>
<dbReference type="GO" id="GO:0030020">
    <property type="term" value="F:extracellular matrix structural constituent conferring tensile strength"/>
    <property type="evidence" value="ECO:0007669"/>
    <property type="project" value="TreeGrafter"/>
</dbReference>
<feature type="compositionally biased region" description="Low complexity" evidence="1">
    <location>
        <begin position="183"/>
        <end position="193"/>
    </location>
</feature>
<feature type="region of interest" description="Disordered" evidence="1">
    <location>
        <begin position="31"/>
        <end position="101"/>
    </location>
</feature>
<dbReference type="GO" id="GO:0005615">
    <property type="term" value="C:extracellular space"/>
    <property type="evidence" value="ECO:0007669"/>
    <property type="project" value="TreeGrafter"/>
</dbReference>
<keyword evidence="4" id="KW-1185">Reference proteome</keyword>
<dbReference type="OrthoDB" id="10061379at2759"/>
<dbReference type="PANTHER" id="PTHR24023">
    <property type="entry name" value="COLLAGEN ALPHA"/>
    <property type="match status" value="1"/>
</dbReference>
<dbReference type="AlphaFoldDB" id="A0A0L0BSD5"/>
<evidence type="ECO:0000313" key="3">
    <source>
        <dbReference type="EMBL" id="KNC22144.1"/>
    </source>
</evidence>
<dbReference type="PANTHER" id="PTHR24023:SF1082">
    <property type="entry name" value="COLLAGEN TRIPLE HELIX REPEAT"/>
    <property type="match status" value="1"/>
</dbReference>
<feature type="signal peptide" evidence="2">
    <location>
        <begin position="1"/>
        <end position="19"/>
    </location>
</feature>